<dbReference type="Pfam" id="PF00486">
    <property type="entry name" value="Trans_reg_C"/>
    <property type="match status" value="1"/>
</dbReference>
<evidence type="ECO:0000256" key="1">
    <source>
        <dbReference type="ARBA" id="ARBA00022553"/>
    </source>
</evidence>
<dbReference type="InterPro" id="IPR036388">
    <property type="entry name" value="WH-like_DNA-bd_sf"/>
</dbReference>
<dbReference type="PROSITE" id="PS50110">
    <property type="entry name" value="RESPONSE_REGULATORY"/>
    <property type="match status" value="1"/>
</dbReference>
<evidence type="ECO:0000256" key="3">
    <source>
        <dbReference type="ARBA" id="ARBA00023125"/>
    </source>
</evidence>
<dbReference type="InterPro" id="IPR001789">
    <property type="entry name" value="Sig_transdc_resp-reg_receiver"/>
</dbReference>
<comment type="caution">
    <text evidence="8">The sequence shown here is derived from an EMBL/GenBank/DDBJ whole genome shotgun (WGS) entry which is preliminary data.</text>
</comment>
<keyword evidence="3 5" id="KW-0238">DNA-binding</keyword>
<dbReference type="PROSITE" id="PS51755">
    <property type="entry name" value="OMPR_PHOB"/>
    <property type="match status" value="1"/>
</dbReference>
<dbReference type="GO" id="GO:0000976">
    <property type="term" value="F:transcription cis-regulatory region binding"/>
    <property type="evidence" value="ECO:0007669"/>
    <property type="project" value="TreeGrafter"/>
</dbReference>
<organism evidence="8 9">
    <name type="scientific">Bdellovibrio bacteriovorus</name>
    <dbReference type="NCBI Taxonomy" id="959"/>
    <lineage>
        <taxon>Bacteria</taxon>
        <taxon>Pseudomonadati</taxon>
        <taxon>Bdellovibrionota</taxon>
        <taxon>Bdellovibrionia</taxon>
        <taxon>Bdellovibrionales</taxon>
        <taxon>Pseudobdellovibrionaceae</taxon>
        <taxon>Bdellovibrio</taxon>
    </lineage>
</organism>
<feature type="DNA-binding region" description="OmpR/PhoB-type" evidence="5">
    <location>
        <begin position="126"/>
        <end position="222"/>
    </location>
</feature>
<feature type="domain" description="OmpR/PhoB-type" evidence="7">
    <location>
        <begin position="126"/>
        <end position="222"/>
    </location>
</feature>
<dbReference type="Pfam" id="PF00072">
    <property type="entry name" value="Response_reg"/>
    <property type="match status" value="1"/>
</dbReference>
<dbReference type="Gene3D" id="3.40.50.2300">
    <property type="match status" value="1"/>
</dbReference>
<reference evidence="8 9" key="1">
    <citation type="submission" date="2016-03" db="EMBL/GenBank/DDBJ databases">
        <authorList>
            <person name="Ploux O."/>
        </authorList>
    </citation>
    <scope>NUCLEOTIDE SEQUENCE [LARGE SCALE GENOMIC DNA]</scope>
    <source>
        <strain evidence="8 9">R0</strain>
    </source>
</reference>
<dbReference type="OrthoDB" id="5291138at2"/>
<dbReference type="PANTHER" id="PTHR48111:SF40">
    <property type="entry name" value="PHOSPHATE REGULON TRANSCRIPTIONAL REGULATORY PROTEIN PHOB"/>
    <property type="match status" value="1"/>
</dbReference>
<evidence type="ECO:0000259" key="7">
    <source>
        <dbReference type="PROSITE" id="PS51755"/>
    </source>
</evidence>
<dbReference type="GO" id="GO:0000156">
    <property type="term" value="F:phosphorelay response regulator activity"/>
    <property type="evidence" value="ECO:0007669"/>
    <property type="project" value="TreeGrafter"/>
</dbReference>
<accession>A0A150WFA5</accession>
<evidence type="ECO:0000256" key="5">
    <source>
        <dbReference type="PROSITE-ProRule" id="PRU01091"/>
    </source>
</evidence>
<evidence type="ECO:0000313" key="8">
    <source>
        <dbReference type="EMBL" id="KYG61716.1"/>
    </source>
</evidence>
<evidence type="ECO:0000256" key="4">
    <source>
        <dbReference type="PROSITE-ProRule" id="PRU00169"/>
    </source>
</evidence>
<feature type="domain" description="Response regulatory" evidence="6">
    <location>
        <begin position="1"/>
        <end position="113"/>
    </location>
</feature>
<keyword evidence="1 4" id="KW-0597">Phosphoprotein</keyword>
<feature type="modified residue" description="4-aspartylphosphate" evidence="4">
    <location>
        <position position="48"/>
    </location>
</feature>
<protein>
    <submittedName>
        <fullName evidence="8">DNA-binding response regulator</fullName>
    </submittedName>
</protein>
<evidence type="ECO:0000313" key="9">
    <source>
        <dbReference type="Proteomes" id="UP000075320"/>
    </source>
</evidence>
<dbReference type="PANTHER" id="PTHR48111">
    <property type="entry name" value="REGULATOR OF RPOS"/>
    <property type="match status" value="1"/>
</dbReference>
<dbReference type="CDD" id="cd00383">
    <property type="entry name" value="trans_reg_C"/>
    <property type="match status" value="1"/>
</dbReference>
<evidence type="ECO:0000256" key="2">
    <source>
        <dbReference type="ARBA" id="ARBA00023012"/>
    </source>
</evidence>
<dbReference type="GO" id="GO:0005829">
    <property type="term" value="C:cytosol"/>
    <property type="evidence" value="ECO:0007669"/>
    <property type="project" value="TreeGrafter"/>
</dbReference>
<sequence length="225" mass="25318">MVEDEQEIRELMALHLLRQGYKVTECPSAEEAINELNRDSGYQVFVLDWMLPGMSGVDIIGKIKAKNPESSVLMVTAKTEPQDVVEGLEKGADDYIAKPFHPSVFIARVKSLLRRAQHKNSKAPDESEYSMGGLRMNFKTYEISFKNEPLHLTPSEFKLLGSLVQNEGCVLTREQLIENIQGEGINVVGRTIDTHVFGLRKKLGEWGDRIETIRGVGYRVKVDLA</sequence>
<dbReference type="GO" id="GO:0006355">
    <property type="term" value="P:regulation of DNA-templated transcription"/>
    <property type="evidence" value="ECO:0007669"/>
    <property type="project" value="InterPro"/>
</dbReference>
<dbReference type="GO" id="GO:0032993">
    <property type="term" value="C:protein-DNA complex"/>
    <property type="evidence" value="ECO:0007669"/>
    <property type="project" value="TreeGrafter"/>
</dbReference>
<dbReference type="AlphaFoldDB" id="A0A150WFA5"/>
<dbReference type="SUPFAM" id="SSF52172">
    <property type="entry name" value="CheY-like"/>
    <property type="match status" value="1"/>
</dbReference>
<dbReference type="EMBL" id="LUKE01000006">
    <property type="protein sequence ID" value="KYG61716.1"/>
    <property type="molecule type" value="Genomic_DNA"/>
</dbReference>
<evidence type="ECO:0000259" key="6">
    <source>
        <dbReference type="PROSITE" id="PS50110"/>
    </source>
</evidence>
<gene>
    <name evidence="8" type="ORF">AZI86_17455</name>
</gene>
<dbReference type="Gene3D" id="1.10.10.10">
    <property type="entry name" value="Winged helix-like DNA-binding domain superfamily/Winged helix DNA-binding domain"/>
    <property type="match status" value="1"/>
</dbReference>
<dbReference type="Proteomes" id="UP000075320">
    <property type="component" value="Unassembled WGS sequence"/>
</dbReference>
<keyword evidence="9" id="KW-1185">Reference proteome</keyword>
<dbReference type="SMART" id="SM00448">
    <property type="entry name" value="REC"/>
    <property type="match status" value="1"/>
</dbReference>
<proteinExistence type="predicted"/>
<keyword evidence="2" id="KW-0902">Two-component regulatory system</keyword>
<dbReference type="InterPro" id="IPR001867">
    <property type="entry name" value="OmpR/PhoB-type_DNA-bd"/>
</dbReference>
<dbReference type="InterPro" id="IPR011006">
    <property type="entry name" value="CheY-like_superfamily"/>
</dbReference>
<name>A0A150WFA5_BDEBC</name>
<dbReference type="SMART" id="SM00862">
    <property type="entry name" value="Trans_reg_C"/>
    <property type="match status" value="1"/>
</dbReference>
<dbReference type="InterPro" id="IPR039420">
    <property type="entry name" value="WalR-like"/>
</dbReference>